<sequence>MAGRDVAPGVRGSTGPGDPELHAVDEEFGRLIGRYGAAIRHSRITGRRVMYADAVGVQGEIEFTPGASPHPFLTGTYPVYTRFSNSASSDDVAPDTRGMSLMLLDPQAPHDPSRSPFNLTMSTGRLLFVPHAAAYTRYMVGGDEAREELAREFPGMRDAVWDGVREPVSYAAYHYYSKAPRLHVTGEGPELIRYRVVISEHAMDVGFHDPHGRRFPPAPPDSLERDPADDRPPSLLWNDLRSRVAEGGFTLLLQAQRHPLGDDADANRSALDASLPWLPHRYAYRTLATLRFHGLLDGVTAEQLLFDPAVAPEGLGIALARTPYEPASINHLRALVYGPAHEARSGLTDGRPRHTPVTVREPAAEGAQERRTVCVVGAGPSGLTAARELERLGHRVVVLESADEVAGKSASVRIDGRVYDLGAHICTTRYTELLSLACELGVETEPTTPAFVYDIPNCHVEPMPLPPPEVISRYHHLRAEFFPEVARPGLAHSAAALARPTSELLNELGVTGLATALGVGYTSCGYGSLDEMPALYFLKFAEHTGLIPVNRSLHRRSGTFTIKGGFARLWRRVAEELSDVRTGVRIESIERRPDGVTVNIAGSGPVEADDLLLTVALDRVLHLLRPTDLERDVAARIRTIDFRTVVCRVSGVPRHGFYMFPGPARGLSAYHSRYPDQDVCTCYCYGAEGMDDDAPAVLTAESMERLNGRVDEVLQVCRWDYMPHFGPADLASGIMDRIERSQGAEHTYHAGSLVAAELIETNIAYARDLVRRFFTPQERPAAQPFTGGPGRQKPVTGHDPARTPGEVRGDGIRWEMGAGHDRNVTVDCVIRDLRAEQDIVAEADGPAASEPLDGQVCSPAARVSPVDQAAAVASHPSADEISAWLVSHVAGHLNCPAREVDPDRPIDEHGLDSLVLAELHTELTGWLGRPIPLATLYRLPTLAALAHYLEGVAR</sequence>
<evidence type="ECO:0000313" key="5">
    <source>
        <dbReference type="EMBL" id="MBB6475656.1"/>
    </source>
</evidence>
<dbReference type="InterPro" id="IPR020806">
    <property type="entry name" value="PKS_PP-bd"/>
</dbReference>
<dbReference type="GO" id="GO:0016491">
    <property type="term" value="F:oxidoreductase activity"/>
    <property type="evidence" value="ECO:0007669"/>
    <property type="project" value="InterPro"/>
</dbReference>
<reference evidence="5 6" key="1">
    <citation type="submission" date="2020-08" db="EMBL/GenBank/DDBJ databases">
        <title>Sequencing the genomes of 1000 actinobacteria strains.</title>
        <authorList>
            <person name="Klenk H.-P."/>
        </authorList>
    </citation>
    <scope>NUCLEOTIDE SEQUENCE [LARGE SCALE GENOMIC DNA]</scope>
    <source>
        <strain evidence="5 6">DSM 44936</strain>
    </source>
</reference>
<dbReference type="Gene3D" id="1.10.1200.10">
    <property type="entry name" value="ACP-like"/>
    <property type="match status" value="1"/>
</dbReference>
<dbReference type="AlphaFoldDB" id="A0A7X0MA64"/>
<dbReference type="PANTHER" id="PTHR42923">
    <property type="entry name" value="PROTOPORPHYRINOGEN OXIDASE"/>
    <property type="match status" value="1"/>
</dbReference>
<feature type="domain" description="Carrier" evidence="4">
    <location>
        <begin position="876"/>
        <end position="953"/>
    </location>
</feature>
<feature type="region of interest" description="Disordered" evidence="3">
    <location>
        <begin position="779"/>
        <end position="809"/>
    </location>
</feature>
<dbReference type="InterPro" id="IPR020835">
    <property type="entry name" value="Catalase_sf"/>
</dbReference>
<dbReference type="InterPro" id="IPR002937">
    <property type="entry name" value="Amino_oxidase"/>
</dbReference>
<dbReference type="InterPro" id="IPR036736">
    <property type="entry name" value="ACP-like_sf"/>
</dbReference>
<feature type="region of interest" description="Disordered" evidence="3">
    <location>
        <begin position="343"/>
        <end position="364"/>
    </location>
</feature>
<dbReference type="Gene3D" id="3.30.70.1990">
    <property type="match status" value="1"/>
</dbReference>
<dbReference type="SUPFAM" id="SSF47336">
    <property type="entry name" value="ACP-like"/>
    <property type="match status" value="1"/>
</dbReference>
<accession>A0A7X0MA64</accession>
<evidence type="ECO:0000313" key="6">
    <source>
        <dbReference type="Proteomes" id="UP000555564"/>
    </source>
</evidence>
<dbReference type="PRINTS" id="PR00419">
    <property type="entry name" value="ADXRDTASE"/>
</dbReference>
<dbReference type="Gene3D" id="1.10.405.20">
    <property type="match status" value="1"/>
</dbReference>
<feature type="region of interest" description="Disordered" evidence="3">
    <location>
        <begin position="208"/>
        <end position="234"/>
    </location>
</feature>
<organism evidence="5 6">
    <name type="scientific">Sphaerisporangium rubeum</name>
    <dbReference type="NCBI Taxonomy" id="321317"/>
    <lineage>
        <taxon>Bacteria</taxon>
        <taxon>Bacillati</taxon>
        <taxon>Actinomycetota</taxon>
        <taxon>Actinomycetes</taxon>
        <taxon>Streptosporangiales</taxon>
        <taxon>Streptosporangiaceae</taxon>
        <taxon>Sphaerisporangium</taxon>
    </lineage>
</organism>
<feature type="compositionally biased region" description="Basic and acidic residues" evidence="3">
    <location>
        <begin position="799"/>
        <end position="809"/>
    </location>
</feature>
<comment type="caution">
    <text evidence="5">The sequence shown here is derived from an EMBL/GenBank/DDBJ whole genome shotgun (WGS) entry which is preliminary data.</text>
</comment>
<dbReference type="PROSITE" id="PS50075">
    <property type="entry name" value="CARRIER"/>
    <property type="match status" value="1"/>
</dbReference>
<dbReference type="PANTHER" id="PTHR42923:SF17">
    <property type="entry name" value="AMINE OXIDASE DOMAIN-CONTAINING PROTEIN"/>
    <property type="match status" value="1"/>
</dbReference>
<dbReference type="Proteomes" id="UP000555564">
    <property type="component" value="Unassembled WGS sequence"/>
</dbReference>
<name>A0A7X0MA64_9ACTN</name>
<feature type="region of interest" description="Disordered" evidence="3">
    <location>
        <begin position="1"/>
        <end position="22"/>
    </location>
</feature>
<evidence type="ECO:0000256" key="2">
    <source>
        <dbReference type="ARBA" id="ARBA00022553"/>
    </source>
</evidence>
<dbReference type="Gene3D" id="3.50.50.60">
    <property type="entry name" value="FAD/NAD(P)-binding domain"/>
    <property type="match status" value="1"/>
</dbReference>
<dbReference type="SUPFAM" id="SSF56634">
    <property type="entry name" value="Heme-dependent catalase-like"/>
    <property type="match status" value="1"/>
</dbReference>
<protein>
    <submittedName>
        <fullName evidence="5">Acyl carrier protein</fullName>
    </submittedName>
</protein>
<dbReference type="RefSeq" id="WP_184985140.1">
    <property type="nucleotide sequence ID" value="NZ_BAAALO010000019.1"/>
</dbReference>
<evidence type="ECO:0000256" key="3">
    <source>
        <dbReference type="SAM" id="MobiDB-lite"/>
    </source>
</evidence>
<dbReference type="Gene3D" id="2.40.180.10">
    <property type="entry name" value="Catalase core domain"/>
    <property type="match status" value="1"/>
</dbReference>
<keyword evidence="2" id="KW-0597">Phosphoprotein</keyword>
<feature type="compositionally biased region" description="Basic and acidic residues" evidence="3">
    <location>
        <begin position="222"/>
        <end position="232"/>
    </location>
</feature>
<keyword evidence="6" id="KW-1185">Reference proteome</keyword>
<dbReference type="GO" id="GO:0031177">
    <property type="term" value="F:phosphopantetheine binding"/>
    <property type="evidence" value="ECO:0007669"/>
    <property type="project" value="InterPro"/>
</dbReference>
<dbReference type="SMART" id="SM00823">
    <property type="entry name" value="PKS_PP"/>
    <property type="match status" value="1"/>
</dbReference>
<keyword evidence="1" id="KW-0596">Phosphopantetheine</keyword>
<proteinExistence type="predicted"/>
<gene>
    <name evidence="5" type="ORF">BJ992_005087</name>
</gene>
<dbReference type="Pfam" id="PF00550">
    <property type="entry name" value="PP-binding"/>
    <property type="match status" value="1"/>
</dbReference>
<evidence type="ECO:0000256" key="1">
    <source>
        <dbReference type="ARBA" id="ARBA00022450"/>
    </source>
</evidence>
<dbReference type="GO" id="GO:0020037">
    <property type="term" value="F:heme binding"/>
    <property type="evidence" value="ECO:0007669"/>
    <property type="project" value="InterPro"/>
</dbReference>
<evidence type="ECO:0000259" key="4">
    <source>
        <dbReference type="PROSITE" id="PS50075"/>
    </source>
</evidence>
<dbReference type="Pfam" id="PF01593">
    <property type="entry name" value="Amino_oxidase"/>
    <property type="match status" value="1"/>
</dbReference>
<dbReference type="EMBL" id="JACHIU010000001">
    <property type="protein sequence ID" value="MBB6475656.1"/>
    <property type="molecule type" value="Genomic_DNA"/>
</dbReference>
<dbReference type="InterPro" id="IPR036188">
    <property type="entry name" value="FAD/NAD-bd_sf"/>
</dbReference>
<dbReference type="InterPro" id="IPR050464">
    <property type="entry name" value="Zeta_carotene_desat/Oxidored"/>
</dbReference>
<dbReference type="InterPro" id="IPR009081">
    <property type="entry name" value="PP-bd_ACP"/>
</dbReference>
<dbReference type="SMART" id="SM01294">
    <property type="entry name" value="PKS_PP_betabranch"/>
    <property type="match status" value="1"/>
</dbReference>
<dbReference type="SUPFAM" id="SSF51905">
    <property type="entry name" value="FAD/NAD(P)-binding domain"/>
    <property type="match status" value="1"/>
</dbReference>